<keyword evidence="13" id="KW-1185">Reference proteome</keyword>
<dbReference type="InterPro" id="IPR001611">
    <property type="entry name" value="Leu-rich_rpt"/>
</dbReference>
<evidence type="ECO:0000256" key="3">
    <source>
        <dbReference type="ARBA" id="ARBA00022475"/>
    </source>
</evidence>
<dbReference type="EMBL" id="JAVXUO010000791">
    <property type="protein sequence ID" value="KAK2989003.1"/>
    <property type="molecule type" value="Genomic_DNA"/>
</dbReference>
<evidence type="ECO:0000256" key="1">
    <source>
        <dbReference type="ARBA" id="ARBA00004251"/>
    </source>
</evidence>
<dbReference type="Pfam" id="PF13855">
    <property type="entry name" value="LRR_8"/>
    <property type="match status" value="1"/>
</dbReference>
<dbReference type="GO" id="GO:0005886">
    <property type="term" value="C:plasma membrane"/>
    <property type="evidence" value="ECO:0007669"/>
    <property type="project" value="UniProtKB-SubCell"/>
</dbReference>
<comment type="caution">
    <text evidence="12">The sequence shown here is derived from an EMBL/GenBank/DDBJ whole genome shotgun (WGS) entry which is preliminary data.</text>
</comment>
<evidence type="ECO:0000256" key="4">
    <source>
        <dbReference type="ARBA" id="ARBA00022614"/>
    </source>
</evidence>
<organism evidence="12 13">
    <name type="scientific">Escallonia rubra</name>
    <dbReference type="NCBI Taxonomy" id="112253"/>
    <lineage>
        <taxon>Eukaryota</taxon>
        <taxon>Viridiplantae</taxon>
        <taxon>Streptophyta</taxon>
        <taxon>Embryophyta</taxon>
        <taxon>Tracheophyta</taxon>
        <taxon>Spermatophyta</taxon>
        <taxon>Magnoliopsida</taxon>
        <taxon>eudicotyledons</taxon>
        <taxon>Gunneridae</taxon>
        <taxon>Pentapetalae</taxon>
        <taxon>asterids</taxon>
        <taxon>campanulids</taxon>
        <taxon>Escalloniales</taxon>
        <taxon>Escalloniaceae</taxon>
        <taxon>Escallonia</taxon>
    </lineage>
</organism>
<sequence length="219" mass="24194">MLDVSNKGLKRVVSPSLGRLDQLKVLDLSYNNLEGGLPANLSNLKQLEVLDVNHNALSGPVFQVLAGLKSIYSLNISSNSFNGDVNSLGELPNLAMSTKDLLALIWEYPLPEGWYARVPGLQEPANYGTEFEMRIYEDQDFKYPGKPTPNNLTKHILSHIKLRGGLSIYKPLSEEQLEWAKIIPRKPFSTGLSIPPPLPAIPTMSSAETIPLDVLHISH</sequence>
<evidence type="ECO:0000256" key="8">
    <source>
        <dbReference type="ARBA" id="ARBA00022989"/>
    </source>
</evidence>
<comment type="similarity">
    <text evidence="2">Belongs to the RLP family.</text>
</comment>
<name>A0AA88RQ08_9ASTE</name>
<keyword evidence="6" id="KW-0732">Signal</keyword>
<keyword evidence="3" id="KW-1003">Cell membrane</keyword>
<keyword evidence="10" id="KW-0675">Receptor</keyword>
<dbReference type="Proteomes" id="UP001187471">
    <property type="component" value="Unassembled WGS sequence"/>
</dbReference>
<evidence type="ECO:0000256" key="11">
    <source>
        <dbReference type="ARBA" id="ARBA00023180"/>
    </source>
</evidence>
<dbReference type="SUPFAM" id="SSF52058">
    <property type="entry name" value="L domain-like"/>
    <property type="match status" value="1"/>
</dbReference>
<dbReference type="AlphaFoldDB" id="A0AA88RQ08"/>
<evidence type="ECO:0000256" key="7">
    <source>
        <dbReference type="ARBA" id="ARBA00022737"/>
    </source>
</evidence>
<accession>A0AA88RQ08</accession>
<comment type="subcellular location">
    <subcellularLocation>
        <location evidence="1">Cell membrane</location>
        <topology evidence="1">Single-pass type I membrane protein</topology>
    </subcellularLocation>
</comment>
<dbReference type="PRINTS" id="PR00019">
    <property type="entry name" value="LEURICHRPT"/>
</dbReference>
<dbReference type="PANTHER" id="PTHR48052:SF8">
    <property type="entry name" value="LRR RECEPTOR-LIKE SERINE_THREONINE-PROTEIN KINASE FLS2"/>
    <property type="match status" value="1"/>
</dbReference>
<keyword evidence="7" id="KW-0677">Repeat</keyword>
<keyword evidence="4" id="KW-0433">Leucine-rich repeat</keyword>
<dbReference type="Gene3D" id="3.80.10.10">
    <property type="entry name" value="Ribonuclease Inhibitor"/>
    <property type="match status" value="1"/>
</dbReference>
<dbReference type="InterPro" id="IPR032675">
    <property type="entry name" value="LRR_dom_sf"/>
</dbReference>
<keyword evidence="11" id="KW-0325">Glycoprotein</keyword>
<protein>
    <submittedName>
        <fullName evidence="12">Uncharacterized protein</fullName>
    </submittedName>
</protein>
<evidence type="ECO:0000256" key="5">
    <source>
        <dbReference type="ARBA" id="ARBA00022692"/>
    </source>
</evidence>
<proteinExistence type="inferred from homology"/>
<evidence type="ECO:0000313" key="12">
    <source>
        <dbReference type="EMBL" id="KAK2989003.1"/>
    </source>
</evidence>
<keyword evidence="9" id="KW-0472">Membrane</keyword>
<keyword evidence="8" id="KW-1133">Transmembrane helix</keyword>
<evidence type="ECO:0000256" key="9">
    <source>
        <dbReference type="ARBA" id="ARBA00023136"/>
    </source>
</evidence>
<dbReference type="FunFam" id="3.80.10.10:FF:000383">
    <property type="entry name" value="Leucine-rich repeat receptor protein kinase EMS1"/>
    <property type="match status" value="1"/>
</dbReference>
<dbReference type="PANTHER" id="PTHR48052">
    <property type="entry name" value="UNNAMED PRODUCT"/>
    <property type="match status" value="1"/>
</dbReference>
<evidence type="ECO:0000313" key="13">
    <source>
        <dbReference type="Proteomes" id="UP001187471"/>
    </source>
</evidence>
<reference evidence="12" key="1">
    <citation type="submission" date="2022-12" db="EMBL/GenBank/DDBJ databases">
        <title>Draft genome assemblies for two species of Escallonia (Escalloniales).</title>
        <authorList>
            <person name="Chanderbali A."/>
            <person name="Dervinis C."/>
            <person name="Anghel I."/>
            <person name="Soltis D."/>
            <person name="Soltis P."/>
            <person name="Zapata F."/>
        </authorList>
    </citation>
    <scope>NUCLEOTIDE SEQUENCE</scope>
    <source>
        <strain evidence="12">UCBG92.1500</strain>
        <tissue evidence="12">Leaf</tissue>
    </source>
</reference>
<evidence type="ECO:0000256" key="2">
    <source>
        <dbReference type="ARBA" id="ARBA00009592"/>
    </source>
</evidence>
<keyword evidence="5" id="KW-0812">Transmembrane</keyword>
<evidence type="ECO:0000256" key="10">
    <source>
        <dbReference type="ARBA" id="ARBA00023170"/>
    </source>
</evidence>
<gene>
    <name evidence="12" type="ORF">RJ640_028492</name>
</gene>
<evidence type="ECO:0000256" key="6">
    <source>
        <dbReference type="ARBA" id="ARBA00022729"/>
    </source>
</evidence>